<dbReference type="EMBL" id="AUSW01000015">
    <property type="protein sequence ID" value="ERL56147.1"/>
    <property type="molecule type" value="Genomic_DNA"/>
</dbReference>
<keyword evidence="2" id="KW-0472">Membrane</keyword>
<proteinExistence type="predicted"/>
<feature type="coiled-coil region" evidence="1">
    <location>
        <begin position="71"/>
        <end position="102"/>
    </location>
</feature>
<evidence type="ECO:0000313" key="3">
    <source>
        <dbReference type="EMBL" id="ERL56147.1"/>
    </source>
</evidence>
<dbReference type="Proteomes" id="UP000016761">
    <property type="component" value="Unassembled WGS sequence"/>
</dbReference>
<protein>
    <submittedName>
        <fullName evidence="3">Uncharacterized protein</fullName>
    </submittedName>
</protein>
<keyword evidence="1" id="KW-0175">Coiled coil</keyword>
<comment type="caution">
    <text evidence="3">The sequence shown here is derived from an EMBL/GenBank/DDBJ whole genome shotgun (WGS) entry which is preliminary data.</text>
</comment>
<reference evidence="3 4" key="1">
    <citation type="journal article" date="2013" name="Genome Announc.">
        <title>Draft Genome Sequence of Psychrobacter aquaticus Strain CMS 56T, Isolated from a Cyanobacterial Mat Sample Collected from Water Bodies in the McMurdo Dry Valley Region of Antarctica.</title>
        <authorList>
            <person name="Reddy G.S."/>
            <person name="Ara S."/>
            <person name="Singh A."/>
            <person name="Kumar Pinnaka A."/>
            <person name="Shivaji S."/>
        </authorList>
    </citation>
    <scope>NUCLEOTIDE SEQUENCE [LARGE SCALE GENOMIC DNA]</scope>
    <source>
        <strain evidence="3 4">CMS 56</strain>
    </source>
</reference>
<keyword evidence="2" id="KW-1133">Transmembrane helix</keyword>
<feature type="transmembrane region" description="Helical" evidence="2">
    <location>
        <begin position="7"/>
        <end position="28"/>
    </location>
</feature>
<dbReference type="STRING" id="1354303.M917_0825"/>
<dbReference type="PATRIC" id="fig|1354303.4.peg.812"/>
<dbReference type="RefSeq" id="WP_021813478.1">
    <property type="nucleotide sequence ID" value="NZ_AUSW01000015.1"/>
</dbReference>
<evidence type="ECO:0000313" key="4">
    <source>
        <dbReference type="Proteomes" id="UP000016761"/>
    </source>
</evidence>
<organism evidence="3 4">
    <name type="scientific">Psychrobacter aquaticus CMS 56</name>
    <dbReference type="NCBI Taxonomy" id="1354303"/>
    <lineage>
        <taxon>Bacteria</taxon>
        <taxon>Pseudomonadati</taxon>
        <taxon>Pseudomonadota</taxon>
        <taxon>Gammaproteobacteria</taxon>
        <taxon>Moraxellales</taxon>
        <taxon>Moraxellaceae</taxon>
        <taxon>Psychrobacter</taxon>
    </lineage>
</organism>
<evidence type="ECO:0000256" key="2">
    <source>
        <dbReference type="SAM" id="Phobius"/>
    </source>
</evidence>
<name>U4T482_9GAMM</name>
<accession>U4T482</accession>
<evidence type="ECO:0000256" key="1">
    <source>
        <dbReference type="SAM" id="Coils"/>
    </source>
</evidence>
<keyword evidence="4" id="KW-1185">Reference proteome</keyword>
<sequence length="258" mass="29444">MNDNNTAIKIAVFFTIAWLLFCLFFTFSVKGSGNTDFATIGSYIVGIFAPISTILFFASILIQKSGLDDQNKRSLEQSQAVEKQLQIAEQRYQNEQKEIEDNKPKFTISSNLDEILNSVAMHGNFDIEILIDNKRGAANVTDVEVSFNPYLAIDNITVAYLADNIVFTASIIHRNNNCFINIYSRTDISTCLKHFSQQNWIDLSGIAPYKRETERLIANLLSELKLNIFYDSRRIGANSDHYNFEVQYDSNQIEMKRC</sequence>
<keyword evidence="2" id="KW-0812">Transmembrane</keyword>
<dbReference type="AlphaFoldDB" id="U4T482"/>
<gene>
    <name evidence="3" type="ORF">M917_0825</name>
</gene>
<feature type="transmembrane region" description="Helical" evidence="2">
    <location>
        <begin position="40"/>
        <end position="62"/>
    </location>
</feature>